<gene>
    <name evidence="26" type="ORF">RU08_19675</name>
</gene>
<keyword evidence="19" id="KW-0732">Signal</keyword>
<feature type="signal peptide" evidence="19">
    <location>
        <begin position="1"/>
        <end position="25"/>
    </location>
</feature>
<dbReference type="Pfam" id="PF01627">
    <property type="entry name" value="Hpt"/>
    <property type="match status" value="1"/>
</dbReference>
<evidence type="ECO:0000256" key="14">
    <source>
        <dbReference type="ARBA" id="ARBA00064003"/>
    </source>
</evidence>
<evidence type="ECO:0000259" key="20">
    <source>
        <dbReference type="PROSITE" id="PS50109"/>
    </source>
</evidence>
<dbReference type="SUPFAM" id="SSF47384">
    <property type="entry name" value="Homodimeric domain of signal transducing histidine kinase"/>
    <property type="match status" value="1"/>
</dbReference>
<dbReference type="FunFam" id="3.30.565.10:FF:000010">
    <property type="entry name" value="Sensor histidine kinase RcsC"/>
    <property type="match status" value="1"/>
</dbReference>
<dbReference type="PROSITE" id="PS50112">
    <property type="entry name" value="PAS"/>
    <property type="match status" value="2"/>
</dbReference>
<dbReference type="PROSITE" id="PS50839">
    <property type="entry name" value="CHASE"/>
    <property type="match status" value="1"/>
</dbReference>
<evidence type="ECO:0000313" key="26">
    <source>
        <dbReference type="EMBL" id="KIP96505.1"/>
    </source>
</evidence>
<evidence type="ECO:0000256" key="5">
    <source>
        <dbReference type="ARBA" id="ARBA00022553"/>
    </source>
</evidence>
<dbReference type="InterPro" id="IPR036890">
    <property type="entry name" value="HATPase_C_sf"/>
</dbReference>
<dbReference type="InterPro" id="IPR001789">
    <property type="entry name" value="Sig_transdc_resp-reg_receiver"/>
</dbReference>
<evidence type="ECO:0000259" key="23">
    <source>
        <dbReference type="PROSITE" id="PS50113"/>
    </source>
</evidence>
<dbReference type="Proteomes" id="UP000032068">
    <property type="component" value="Unassembled WGS sequence"/>
</dbReference>
<evidence type="ECO:0000256" key="9">
    <source>
        <dbReference type="ARBA" id="ARBA00022777"/>
    </source>
</evidence>
<evidence type="ECO:0000256" key="13">
    <source>
        <dbReference type="ARBA" id="ARBA00023136"/>
    </source>
</evidence>
<dbReference type="Gene3D" id="1.20.120.160">
    <property type="entry name" value="HPT domain"/>
    <property type="match status" value="1"/>
</dbReference>
<dbReference type="PROSITE" id="PS50109">
    <property type="entry name" value="HIS_KIN"/>
    <property type="match status" value="1"/>
</dbReference>
<dbReference type="InterPro" id="IPR013767">
    <property type="entry name" value="PAS_fold"/>
</dbReference>
<dbReference type="InterPro" id="IPR005467">
    <property type="entry name" value="His_kinase_dom"/>
</dbReference>
<dbReference type="PROSITE" id="PS50113">
    <property type="entry name" value="PAC"/>
    <property type="match status" value="3"/>
</dbReference>
<feature type="domain" description="HPt" evidence="25">
    <location>
        <begin position="1307"/>
        <end position="1402"/>
    </location>
</feature>
<dbReference type="PRINTS" id="PR00344">
    <property type="entry name" value="BCTRLSENSOR"/>
</dbReference>
<dbReference type="SMART" id="SM00091">
    <property type="entry name" value="PAS"/>
    <property type="match status" value="3"/>
</dbReference>
<dbReference type="SMART" id="SM00448">
    <property type="entry name" value="REC"/>
    <property type="match status" value="2"/>
</dbReference>
<dbReference type="PROSITE" id="PS50110">
    <property type="entry name" value="RESPONSE_REGULATORY"/>
    <property type="match status" value="2"/>
</dbReference>
<feature type="modified residue" description="Phosphohistidine" evidence="16">
    <location>
        <position position="1346"/>
    </location>
</feature>
<dbReference type="PROSITE" id="PS50894">
    <property type="entry name" value="HPT"/>
    <property type="match status" value="1"/>
</dbReference>
<dbReference type="SMART" id="SM00073">
    <property type="entry name" value="HPT"/>
    <property type="match status" value="1"/>
</dbReference>
<evidence type="ECO:0000256" key="18">
    <source>
        <dbReference type="SAM" id="Phobius"/>
    </source>
</evidence>
<dbReference type="InterPro" id="IPR042240">
    <property type="entry name" value="CHASE_sf"/>
</dbReference>
<dbReference type="InterPro" id="IPR000014">
    <property type="entry name" value="PAS"/>
</dbReference>
<feature type="domain" description="PAS" evidence="22">
    <location>
        <begin position="343"/>
        <end position="414"/>
    </location>
</feature>
<comment type="subunit">
    <text evidence="14">At low DSF concentrations, interacts with RpfF.</text>
</comment>
<keyword evidence="4" id="KW-1003">Cell membrane</keyword>
<dbReference type="RefSeq" id="WP_042555554.1">
    <property type="nucleotide sequence ID" value="NZ_JXQW01000062.1"/>
</dbReference>
<protein>
    <recommendedName>
        <fullName evidence="15">Sensory/regulatory protein RpfC</fullName>
        <ecNumber evidence="3">2.7.13.3</ecNumber>
    </recommendedName>
</protein>
<dbReference type="CDD" id="cd16922">
    <property type="entry name" value="HATPase_EvgS-ArcB-TorS-like"/>
    <property type="match status" value="1"/>
</dbReference>
<dbReference type="InterPro" id="IPR006189">
    <property type="entry name" value="CHASE_dom"/>
</dbReference>
<keyword evidence="7 18" id="KW-0812">Transmembrane</keyword>
<dbReference type="CDD" id="cd00088">
    <property type="entry name" value="HPT"/>
    <property type="match status" value="1"/>
</dbReference>
<evidence type="ECO:0000256" key="16">
    <source>
        <dbReference type="PROSITE-ProRule" id="PRU00110"/>
    </source>
</evidence>
<dbReference type="SMART" id="SM01079">
    <property type="entry name" value="CHASE"/>
    <property type="match status" value="1"/>
</dbReference>
<comment type="catalytic activity">
    <reaction evidence="1">
        <text>ATP + protein L-histidine = ADP + protein N-phospho-L-histidine.</text>
        <dbReference type="EC" id="2.7.13.3"/>
    </reaction>
</comment>
<dbReference type="SUPFAM" id="SSF55785">
    <property type="entry name" value="PYP-like sensor domain (PAS domain)"/>
    <property type="match status" value="3"/>
</dbReference>
<dbReference type="CDD" id="cd17546">
    <property type="entry name" value="REC_hyHK_CKI1_RcsC-like"/>
    <property type="match status" value="2"/>
</dbReference>
<feature type="transmembrane region" description="Helical" evidence="18">
    <location>
        <begin position="311"/>
        <end position="332"/>
    </location>
</feature>
<keyword evidence="5 17" id="KW-0597">Phosphoprotein</keyword>
<dbReference type="SUPFAM" id="SSF55874">
    <property type="entry name" value="ATPase domain of HSP90 chaperone/DNA topoisomerase II/histidine kinase"/>
    <property type="match status" value="1"/>
</dbReference>
<evidence type="ECO:0000256" key="17">
    <source>
        <dbReference type="PROSITE-ProRule" id="PRU00169"/>
    </source>
</evidence>
<feature type="chain" id="PRO_5002214576" description="Sensory/regulatory protein RpfC" evidence="19">
    <location>
        <begin position="26"/>
        <end position="1489"/>
    </location>
</feature>
<dbReference type="Pfam" id="PF00512">
    <property type="entry name" value="HisKA"/>
    <property type="match status" value="1"/>
</dbReference>
<evidence type="ECO:0000256" key="4">
    <source>
        <dbReference type="ARBA" id="ARBA00022475"/>
    </source>
</evidence>
<keyword evidence="6" id="KW-0808">Transferase</keyword>
<comment type="caution">
    <text evidence="26">The sequence shown here is derived from an EMBL/GenBank/DDBJ whole genome shotgun (WGS) entry which is preliminary data.</text>
</comment>
<accession>A0A0D0KI14</accession>
<comment type="subcellular location">
    <subcellularLocation>
        <location evidence="2">Cell membrane</location>
        <topology evidence="2">Multi-pass membrane protein</topology>
    </subcellularLocation>
</comment>
<dbReference type="InterPro" id="IPR008207">
    <property type="entry name" value="Sig_transdc_His_kin_Hpt_dom"/>
</dbReference>
<feature type="domain" description="PAC" evidence="23">
    <location>
        <begin position="577"/>
        <end position="629"/>
    </location>
</feature>
<dbReference type="InterPro" id="IPR004358">
    <property type="entry name" value="Sig_transdc_His_kin-like_C"/>
</dbReference>
<keyword evidence="10" id="KW-0067">ATP-binding</keyword>
<evidence type="ECO:0000259" key="22">
    <source>
        <dbReference type="PROSITE" id="PS50112"/>
    </source>
</evidence>
<feature type="modified residue" description="4-aspartylphosphate" evidence="17">
    <location>
        <position position="1067"/>
    </location>
</feature>
<dbReference type="PANTHER" id="PTHR45339">
    <property type="entry name" value="HYBRID SIGNAL TRANSDUCTION HISTIDINE KINASE J"/>
    <property type="match status" value="1"/>
</dbReference>
<evidence type="ECO:0000256" key="2">
    <source>
        <dbReference type="ARBA" id="ARBA00004651"/>
    </source>
</evidence>
<dbReference type="GO" id="GO:0006355">
    <property type="term" value="P:regulation of DNA-templated transcription"/>
    <property type="evidence" value="ECO:0007669"/>
    <property type="project" value="InterPro"/>
</dbReference>
<dbReference type="NCBIfam" id="TIGR00229">
    <property type="entry name" value="sensory_box"/>
    <property type="match status" value="3"/>
</dbReference>
<feature type="domain" description="PAS" evidence="22">
    <location>
        <begin position="484"/>
        <end position="533"/>
    </location>
</feature>
<dbReference type="OrthoDB" id="9810730at2"/>
<dbReference type="SMART" id="SM00387">
    <property type="entry name" value="HATPase_c"/>
    <property type="match status" value="1"/>
</dbReference>
<evidence type="ECO:0000256" key="12">
    <source>
        <dbReference type="ARBA" id="ARBA00023012"/>
    </source>
</evidence>
<dbReference type="InterPro" id="IPR036097">
    <property type="entry name" value="HisK_dim/P_sf"/>
</dbReference>
<dbReference type="InterPro" id="IPR000700">
    <property type="entry name" value="PAS-assoc_C"/>
</dbReference>
<dbReference type="SUPFAM" id="SSF47226">
    <property type="entry name" value="Histidine-containing phosphotransfer domain, HPT domain"/>
    <property type="match status" value="1"/>
</dbReference>
<keyword evidence="11 18" id="KW-1133">Transmembrane helix</keyword>
<dbReference type="GO" id="GO:0000155">
    <property type="term" value="F:phosphorelay sensor kinase activity"/>
    <property type="evidence" value="ECO:0007669"/>
    <property type="project" value="InterPro"/>
</dbReference>
<evidence type="ECO:0000259" key="24">
    <source>
        <dbReference type="PROSITE" id="PS50839"/>
    </source>
</evidence>
<dbReference type="CDD" id="cd00082">
    <property type="entry name" value="HisKA"/>
    <property type="match status" value="1"/>
</dbReference>
<dbReference type="Gene3D" id="3.30.450.350">
    <property type="entry name" value="CHASE domain"/>
    <property type="match status" value="1"/>
</dbReference>
<dbReference type="Pfam" id="PF00989">
    <property type="entry name" value="PAS"/>
    <property type="match status" value="1"/>
</dbReference>
<dbReference type="Pfam" id="PF03924">
    <property type="entry name" value="CHASE"/>
    <property type="match status" value="1"/>
</dbReference>
<name>A0A0D0KI14_9PSED</name>
<evidence type="ECO:0000256" key="3">
    <source>
        <dbReference type="ARBA" id="ARBA00012438"/>
    </source>
</evidence>
<reference evidence="26 27" key="1">
    <citation type="submission" date="2014-12" db="EMBL/GenBank/DDBJ databases">
        <title>16Stimator: statistical estimation of ribosomal gene copy numbers from draft genome assemblies.</title>
        <authorList>
            <person name="Perisin M.A."/>
            <person name="Vetter M."/>
            <person name="Gilbert J.A."/>
            <person name="Bergelson J."/>
        </authorList>
    </citation>
    <scope>NUCLEOTIDE SEQUENCE [LARGE SCALE GENOMIC DNA]</scope>
    <source>
        <strain evidence="26 27">MEJ086</strain>
    </source>
</reference>
<evidence type="ECO:0000256" key="10">
    <source>
        <dbReference type="ARBA" id="ARBA00022840"/>
    </source>
</evidence>
<evidence type="ECO:0000256" key="15">
    <source>
        <dbReference type="ARBA" id="ARBA00068150"/>
    </source>
</evidence>
<feature type="domain" description="Histidine kinase" evidence="20">
    <location>
        <begin position="777"/>
        <end position="998"/>
    </location>
</feature>
<dbReference type="InterPro" id="IPR003594">
    <property type="entry name" value="HATPase_dom"/>
</dbReference>
<evidence type="ECO:0000256" key="6">
    <source>
        <dbReference type="ARBA" id="ARBA00022679"/>
    </source>
</evidence>
<evidence type="ECO:0000256" key="8">
    <source>
        <dbReference type="ARBA" id="ARBA00022741"/>
    </source>
</evidence>
<evidence type="ECO:0000256" key="11">
    <source>
        <dbReference type="ARBA" id="ARBA00022989"/>
    </source>
</evidence>
<evidence type="ECO:0000259" key="21">
    <source>
        <dbReference type="PROSITE" id="PS50110"/>
    </source>
</evidence>
<dbReference type="GO" id="GO:0005886">
    <property type="term" value="C:plasma membrane"/>
    <property type="evidence" value="ECO:0007669"/>
    <property type="project" value="UniProtKB-SubCell"/>
</dbReference>
<dbReference type="Gene3D" id="3.30.565.10">
    <property type="entry name" value="Histidine kinase-like ATPase, C-terminal domain"/>
    <property type="match status" value="1"/>
</dbReference>
<dbReference type="PANTHER" id="PTHR45339:SF1">
    <property type="entry name" value="HYBRID SIGNAL TRANSDUCTION HISTIDINE KINASE J"/>
    <property type="match status" value="1"/>
</dbReference>
<dbReference type="SMART" id="SM00388">
    <property type="entry name" value="HisKA"/>
    <property type="match status" value="1"/>
</dbReference>
<feature type="modified residue" description="4-aspartylphosphate" evidence="17">
    <location>
        <position position="1211"/>
    </location>
</feature>
<evidence type="ECO:0000256" key="1">
    <source>
        <dbReference type="ARBA" id="ARBA00000085"/>
    </source>
</evidence>
<dbReference type="Pfam" id="PF00072">
    <property type="entry name" value="Response_reg"/>
    <property type="match status" value="2"/>
</dbReference>
<dbReference type="InterPro" id="IPR035965">
    <property type="entry name" value="PAS-like_dom_sf"/>
</dbReference>
<feature type="domain" description="PAC" evidence="23">
    <location>
        <begin position="707"/>
        <end position="759"/>
    </location>
</feature>
<dbReference type="InterPro" id="IPR036641">
    <property type="entry name" value="HPT_dom_sf"/>
</dbReference>
<evidence type="ECO:0000313" key="27">
    <source>
        <dbReference type="Proteomes" id="UP000032068"/>
    </source>
</evidence>
<evidence type="ECO:0000259" key="25">
    <source>
        <dbReference type="PROSITE" id="PS50894"/>
    </source>
</evidence>
<feature type="domain" description="PAC" evidence="23">
    <location>
        <begin position="417"/>
        <end position="469"/>
    </location>
</feature>
<dbReference type="Gene3D" id="1.10.287.130">
    <property type="match status" value="1"/>
</dbReference>
<dbReference type="EC" id="2.7.13.3" evidence="3"/>
<dbReference type="CDD" id="cd00130">
    <property type="entry name" value="PAS"/>
    <property type="match status" value="3"/>
</dbReference>
<dbReference type="Gene3D" id="3.40.50.2300">
    <property type="match status" value="2"/>
</dbReference>
<proteinExistence type="predicted"/>
<dbReference type="SMART" id="SM00086">
    <property type="entry name" value="PAC"/>
    <property type="match status" value="3"/>
</dbReference>
<keyword evidence="9" id="KW-0418">Kinase</keyword>
<keyword evidence="12" id="KW-0902">Two-component regulatory system</keyword>
<dbReference type="Pfam" id="PF13426">
    <property type="entry name" value="PAS_9"/>
    <property type="match status" value="1"/>
</dbReference>
<dbReference type="FunFam" id="1.10.287.130:FF:000002">
    <property type="entry name" value="Two-component osmosensing histidine kinase"/>
    <property type="match status" value="1"/>
</dbReference>
<evidence type="ECO:0000256" key="19">
    <source>
        <dbReference type="SAM" id="SignalP"/>
    </source>
</evidence>
<dbReference type="GO" id="GO:0005524">
    <property type="term" value="F:ATP binding"/>
    <property type="evidence" value="ECO:0007669"/>
    <property type="project" value="UniProtKB-KW"/>
</dbReference>
<sequence>MIKNGATTVRLIVLLTFATSMAATALITGVLKQNNQQRIHDALVNATERAADSVIKRIELYQYGLRGARGAVLAGGEDGITRDGFLRYSKTRDVVQEFPGARGFGFIRRVPVRQQDNFLALARADGVPSFQIRQLEPHDGERFVIQYIEPVENNRQALGLDIASEHNRRSAAIAAMASGEMRITAPITLVQATGSPLQSFLILLPIYRGSVTPDSLEERMALGIGWSYSPLLTAEVLQGLKLDREGLHLQLSDITDPDQALGFFGQTLPTAPSDYMASHTLSQQVYGRLWKIELHATPLFVDQLNLLSPRLIALVGTLLSLLLAALMGVMLISRQRHRQVVAEQARSAAIVESSIDGIIGQSLDGKVLSWNRGAERIFGYSAAETIGHTLFDLTIPQHLADEERTALQRIAARQPVGNFHTQRRHKDAHLIDVSVSVSPLLDDTGTLIGLSKTVRDISAQKAAESRILELNAGLEEQVTVRTQELRELNVLLNTVMHSASEVSIIATDLEGVIRVFNRGAERLLGYGAQEVVGVRTPAIFHLPEEVQARGEELSQEYAQPIAGFRVFVHKSELDEAENREWTYVRKDGSRLSVTLLVTAMRETGGNLIGYLGIALDLSKEVRLRHEALAARDQVAMAAKVAELGIWSWTLIDNRLKWNERMFELYGYSPETDEQGLDYQRWRERIHPDDLAPSEESIRDLLAGKGTFDRIFRVVRPDGQVLHIQPGAHVERDHQGNPVKITGINRDITAQLQLEASLRHAKEKADTASAAKSSFLANMSHEIRTPMNAVLGMLQLVQATELNARQLDYIQKAQGAAHSLLGLLNDILDYSKIEAGKLQLDLHDFELEPMLRDLAVVLAGNQGGKDIEIMFDIDTALPGVLLGDSLRLQQVLINLAGNALKFTHSGQVVVSLQQLQRTAEQLRMRVSVSDTGIGISEQQLQRIFDGFTQAEASTTRRYGGTGLGLVICKRLVELMGGTLQVESQLGEGSRFWFDIALGVSGGADLPLCSRDESQHLRLLIVDDNLVARQLLQQTILDLGWHADTAINGEQALRCVQQAQPPYDIVLLDWRMPEMGGLEVAQRMRESSSQNQLPPTVIMITAHGREVLADRYGEADAPFADFLTKPVTPRQLVNCILKAHKGGSSAAPVPGYQSGQRLQGLRLLVVEDNALNRQVARELLAGEGAEVSLAKGGLEGVQLAHTAHPPFDAILMDIQMPDIDGLEATRRIRQHPASQAQPIIAMTANVSLADRDQCLAAGMNDHIGKPIDIEKLVAVIRQWCGLDNAQPSSTAQDEPLEEQAAILKRFGGNLTLLRSMLEAFPADLLQQLNQLQMYLQQGDSRAILRSLHTLKGSAGTIGARQVSMRVAELEKQMAEDASPFLHDTTWLNTLSQELNESCERLQAIFACAPVADEPTEEPAREVGDWAQILQFLDLQLQEGNLEALESVQALATHTPMKWRTRTEEIRVAVNALNFAQARQLLHALQHSIRGD</sequence>
<evidence type="ECO:0000256" key="7">
    <source>
        <dbReference type="ARBA" id="ARBA00022692"/>
    </source>
</evidence>
<dbReference type="InterPro" id="IPR013655">
    <property type="entry name" value="PAS_fold_3"/>
</dbReference>
<dbReference type="Pfam" id="PF08447">
    <property type="entry name" value="PAS_3"/>
    <property type="match status" value="1"/>
</dbReference>
<feature type="domain" description="Response regulatory" evidence="21">
    <location>
        <begin position="1160"/>
        <end position="1278"/>
    </location>
</feature>
<feature type="domain" description="CHASE" evidence="24">
    <location>
        <begin position="76"/>
        <end position="224"/>
    </location>
</feature>
<keyword evidence="8" id="KW-0547">Nucleotide-binding</keyword>
<feature type="domain" description="Response regulatory" evidence="21">
    <location>
        <begin position="1016"/>
        <end position="1138"/>
    </location>
</feature>
<dbReference type="InterPro" id="IPR003661">
    <property type="entry name" value="HisK_dim/P_dom"/>
</dbReference>
<dbReference type="Gene3D" id="3.30.450.20">
    <property type="entry name" value="PAS domain"/>
    <property type="match status" value="3"/>
</dbReference>
<dbReference type="InterPro" id="IPR011006">
    <property type="entry name" value="CheY-like_superfamily"/>
</dbReference>
<dbReference type="EMBL" id="JXQW01000062">
    <property type="protein sequence ID" value="KIP96505.1"/>
    <property type="molecule type" value="Genomic_DNA"/>
</dbReference>
<dbReference type="SUPFAM" id="SSF52172">
    <property type="entry name" value="CheY-like"/>
    <property type="match status" value="2"/>
</dbReference>
<dbReference type="Pfam" id="PF02518">
    <property type="entry name" value="HATPase_c"/>
    <property type="match status" value="1"/>
</dbReference>
<dbReference type="Gene3D" id="2.10.70.100">
    <property type="match status" value="1"/>
</dbReference>
<organism evidence="26 27">
    <name type="scientific">Pseudomonas fulva</name>
    <dbReference type="NCBI Taxonomy" id="47880"/>
    <lineage>
        <taxon>Bacteria</taxon>
        <taxon>Pseudomonadati</taxon>
        <taxon>Pseudomonadota</taxon>
        <taxon>Gammaproteobacteria</taxon>
        <taxon>Pseudomonadales</taxon>
        <taxon>Pseudomonadaceae</taxon>
        <taxon>Pseudomonas</taxon>
    </lineage>
</organism>
<keyword evidence="13 18" id="KW-0472">Membrane</keyword>
<dbReference type="InterPro" id="IPR001610">
    <property type="entry name" value="PAC"/>
</dbReference>